<dbReference type="Proteomes" id="UP000320475">
    <property type="component" value="Unassembled WGS sequence"/>
</dbReference>
<accession>A0A507CJM9</accession>
<feature type="domain" description="CREG-like beta-barrel" evidence="2">
    <location>
        <begin position="32"/>
        <end position="197"/>
    </location>
</feature>
<keyword evidence="1" id="KW-0812">Transmembrane</keyword>
<dbReference type="Gene3D" id="2.30.110.10">
    <property type="entry name" value="Electron Transport, Fmn-binding Protein, Chain A"/>
    <property type="match status" value="1"/>
</dbReference>
<dbReference type="SUPFAM" id="SSF50475">
    <property type="entry name" value="FMN-binding split barrel"/>
    <property type="match status" value="1"/>
</dbReference>
<dbReference type="AlphaFoldDB" id="A0A507CJM9"/>
<dbReference type="PANTHER" id="PTHR37273">
    <property type="entry name" value="CHROMOSOME 8, WHOLE GENOME SHOTGUN SEQUENCE"/>
    <property type="match status" value="1"/>
</dbReference>
<keyword evidence="1" id="KW-0472">Membrane</keyword>
<dbReference type="InterPro" id="IPR012349">
    <property type="entry name" value="Split_barrel_FMN-bd"/>
</dbReference>
<evidence type="ECO:0000313" key="3">
    <source>
        <dbReference type="EMBL" id="TPX38516.1"/>
    </source>
</evidence>
<gene>
    <name evidence="3" type="ORF">SeLEV6574_g07757</name>
</gene>
<comment type="caution">
    <text evidence="3">The sequence shown here is derived from an EMBL/GenBank/DDBJ whole genome shotgun (WGS) entry which is preliminary data.</text>
</comment>
<evidence type="ECO:0000313" key="4">
    <source>
        <dbReference type="Proteomes" id="UP000320475"/>
    </source>
</evidence>
<evidence type="ECO:0000256" key="1">
    <source>
        <dbReference type="SAM" id="Phobius"/>
    </source>
</evidence>
<name>A0A507CJM9_9FUNG</name>
<sequence>MQDRVLLYIIEAMQIVCVLIAALLAVVRCEKTEREAAFAARQLLDSTIHAELSSIVKSSEKPNANGYVYGSLEYIAPDCTSNNGDVLLYLADMSMEGGNVQADSSHVSLTIRDLTYYNDSRDRKPGVMDRARLSLMGEVSVVPDELLPQVERCFFTVHPDAKYWKYAHVFRFWLLKPRDIYWVGGFGSRHYIGWIGIDLYRSETSETKLVNQPRRRRSSSK</sequence>
<dbReference type="EMBL" id="QEAM01000605">
    <property type="protein sequence ID" value="TPX38516.1"/>
    <property type="molecule type" value="Genomic_DNA"/>
</dbReference>
<keyword evidence="1" id="KW-1133">Transmembrane helix</keyword>
<feature type="transmembrane region" description="Helical" evidence="1">
    <location>
        <begin position="6"/>
        <end position="27"/>
    </location>
</feature>
<protein>
    <recommendedName>
        <fullName evidence="2">CREG-like beta-barrel domain-containing protein</fullName>
    </recommendedName>
</protein>
<dbReference type="VEuPathDB" id="FungiDB:SeMB42_g03577"/>
<dbReference type="Pfam" id="PF13883">
    <property type="entry name" value="CREG_beta-barrel"/>
    <property type="match status" value="1"/>
</dbReference>
<organism evidence="3 4">
    <name type="scientific">Synchytrium endobioticum</name>
    <dbReference type="NCBI Taxonomy" id="286115"/>
    <lineage>
        <taxon>Eukaryota</taxon>
        <taxon>Fungi</taxon>
        <taxon>Fungi incertae sedis</taxon>
        <taxon>Chytridiomycota</taxon>
        <taxon>Chytridiomycota incertae sedis</taxon>
        <taxon>Chytridiomycetes</taxon>
        <taxon>Synchytriales</taxon>
        <taxon>Synchytriaceae</taxon>
        <taxon>Synchytrium</taxon>
    </lineage>
</organism>
<dbReference type="PANTHER" id="PTHR37273:SF1">
    <property type="entry name" value="ADL397C-AP"/>
    <property type="match status" value="1"/>
</dbReference>
<dbReference type="InterPro" id="IPR055343">
    <property type="entry name" value="CREG_beta-barrel"/>
</dbReference>
<proteinExistence type="predicted"/>
<reference evidence="3 4" key="1">
    <citation type="journal article" date="2019" name="Sci. Rep.">
        <title>Comparative genomics of chytrid fungi reveal insights into the obligate biotrophic and pathogenic lifestyle of Synchytrium endobioticum.</title>
        <authorList>
            <person name="van de Vossenberg B.T.L.H."/>
            <person name="Warris S."/>
            <person name="Nguyen H.D.T."/>
            <person name="van Gent-Pelzer M.P.E."/>
            <person name="Joly D.L."/>
            <person name="van de Geest H.C."/>
            <person name="Bonants P.J.M."/>
            <person name="Smith D.S."/>
            <person name="Levesque C.A."/>
            <person name="van der Lee T.A.J."/>
        </authorList>
    </citation>
    <scope>NUCLEOTIDE SEQUENCE [LARGE SCALE GENOMIC DNA]</scope>
    <source>
        <strain evidence="3 4">LEV6574</strain>
    </source>
</reference>
<dbReference type="OrthoDB" id="2138282at2759"/>
<evidence type="ECO:0000259" key="2">
    <source>
        <dbReference type="Pfam" id="PF13883"/>
    </source>
</evidence>